<dbReference type="Gene3D" id="1.20.1250.20">
    <property type="entry name" value="MFS general substrate transporter like domains"/>
    <property type="match status" value="1"/>
</dbReference>
<dbReference type="Proteomes" id="UP000324907">
    <property type="component" value="Unassembled WGS sequence"/>
</dbReference>
<feature type="region of interest" description="Disordered" evidence="1">
    <location>
        <begin position="640"/>
        <end position="668"/>
    </location>
</feature>
<name>A0A5A8CVM7_CAFRO</name>
<feature type="transmembrane region" description="Helical" evidence="2">
    <location>
        <begin position="325"/>
        <end position="348"/>
    </location>
</feature>
<keyword evidence="2" id="KW-1133">Transmembrane helix</keyword>
<dbReference type="InterPro" id="IPR040035">
    <property type="entry name" value="TMEM180"/>
</dbReference>
<feature type="domain" description="J" evidence="3">
    <location>
        <begin position="582"/>
        <end position="646"/>
    </location>
</feature>
<dbReference type="Pfam" id="PF13347">
    <property type="entry name" value="MFS_2"/>
    <property type="match status" value="1"/>
</dbReference>
<evidence type="ECO:0000313" key="5">
    <source>
        <dbReference type="Proteomes" id="UP000324907"/>
    </source>
</evidence>
<dbReference type="InterPro" id="IPR001623">
    <property type="entry name" value="DnaJ_domain"/>
</dbReference>
<sequence>MVSPTEPQSARQLSSWSALAYGLTMLGSTALHSCFMTYYVQVFMHRFSVSPSSFVTAQLLFGLWNALNDPLFGWLSDSIAWAGGSPLSRRAKAIAAGGLVWAAAFLSVWWPWGSGDSLGELAHMVVSLCAYDAALTWVEVNHGAALAEMTRDQGDRARANAWAGVCAAAGSAASWLAHLGWTSSSGLKTFRLVCILTAAVACAAFLVSAKGIADAKPPKAGHRATSVAQPEARSPEERTRCCSQPISFAAQLVKSSSFRIFAVVAAVQAFDCAFEKNFFGSFLGAFAGAPEQGGMGAESQATIVSLSFLLPHVVTVALTPTIRSLGLYSVLHGIFVARSAFLLFGVAVTAMNGMMPTLGLPAGWTQGLFMLTNRVASESVCRLFPIAIGDITDETVASQLVGERQRAATVVGPRRSFQQEACWSRSLGSSRLGNARVLDPQPQSCVAGCSMADPMALDTAMQCVDKAKAAMMQKDWDTATRLLNRSLRVAGTAVAGADILLGHCKEQLKRKEAKAKAAAAEARAAAEAAARRRASERNNVRTAAAPAPRPNAARSPPPASPVEDTSTPEQRELVNRVLAAKSLWEVLGVAERAPGSAVKKAFRKLALRMHPDKNPAPRAKEAFQRVNHAFTVLNDADSRDLYERTGDDGTEASRPAAQPTGVRRRGFARARGGMGHEADFDDFVREAFFGGFAPAGNGFEFRFGRGFDPRGRAGHQHHAHAEADEGQEETPQIARLLQFLPLLLMLVLAIGAFPSTMRSEPSFSFVPSLHLNKEMHTKSSGVVGNVRYYVKPDTWHTLHQSYAERSRFEAQVQQSRFNDLRQACSDEEHEIRKLKWEHQYSFGHRRAAIARRLKSLSSRRCDEFREFAAMAQRARGLAGS</sequence>
<dbReference type="CDD" id="cd06257">
    <property type="entry name" value="DnaJ"/>
    <property type="match status" value="1"/>
</dbReference>
<keyword evidence="2" id="KW-0472">Membrane</keyword>
<evidence type="ECO:0000256" key="1">
    <source>
        <dbReference type="SAM" id="MobiDB-lite"/>
    </source>
</evidence>
<gene>
    <name evidence="4" type="ORF">FNF28_06633</name>
</gene>
<evidence type="ECO:0000256" key="2">
    <source>
        <dbReference type="SAM" id="Phobius"/>
    </source>
</evidence>
<feature type="compositionally biased region" description="Low complexity" evidence="1">
    <location>
        <begin position="543"/>
        <end position="554"/>
    </location>
</feature>
<feature type="transmembrane region" description="Helical" evidence="2">
    <location>
        <begin position="20"/>
        <end position="40"/>
    </location>
</feature>
<feature type="region of interest" description="Disordered" evidence="1">
    <location>
        <begin position="528"/>
        <end position="569"/>
    </location>
</feature>
<dbReference type="PANTHER" id="PTHR28658:SF1">
    <property type="entry name" value="MAJOR FACILITATOR SUPERFAMILY DOMAIN CONTAINING 13B"/>
    <property type="match status" value="1"/>
</dbReference>
<dbReference type="PROSITE" id="PS50076">
    <property type="entry name" value="DNAJ_2"/>
    <property type="match status" value="1"/>
</dbReference>
<dbReference type="InterPro" id="IPR036869">
    <property type="entry name" value="J_dom_sf"/>
</dbReference>
<dbReference type="InterPro" id="IPR015399">
    <property type="entry name" value="DUF1977_DnaJ-like"/>
</dbReference>
<dbReference type="Pfam" id="PF09320">
    <property type="entry name" value="DUF1977"/>
    <property type="match status" value="1"/>
</dbReference>
<dbReference type="PANTHER" id="PTHR28658">
    <property type="entry name" value="TRANSMEMBRANE PROTEIN 180"/>
    <property type="match status" value="1"/>
</dbReference>
<evidence type="ECO:0000259" key="3">
    <source>
        <dbReference type="PROSITE" id="PS50076"/>
    </source>
</evidence>
<dbReference type="SUPFAM" id="SSF46565">
    <property type="entry name" value="Chaperone J-domain"/>
    <property type="match status" value="1"/>
</dbReference>
<comment type="caution">
    <text evidence="4">The sequence shown here is derived from an EMBL/GenBank/DDBJ whole genome shotgun (WGS) entry which is preliminary data.</text>
</comment>
<feature type="compositionally biased region" description="Basic and acidic residues" evidence="1">
    <location>
        <begin position="529"/>
        <end position="539"/>
    </location>
</feature>
<evidence type="ECO:0000313" key="4">
    <source>
        <dbReference type="EMBL" id="KAA0156514.1"/>
    </source>
</evidence>
<dbReference type="Gene3D" id="1.10.287.110">
    <property type="entry name" value="DnaJ domain"/>
    <property type="match status" value="1"/>
</dbReference>
<dbReference type="InterPro" id="IPR036259">
    <property type="entry name" value="MFS_trans_sf"/>
</dbReference>
<proteinExistence type="predicted"/>
<dbReference type="Pfam" id="PF00226">
    <property type="entry name" value="DnaJ"/>
    <property type="match status" value="1"/>
</dbReference>
<feature type="transmembrane region" description="Helical" evidence="2">
    <location>
        <begin position="159"/>
        <end position="177"/>
    </location>
</feature>
<reference evidence="4 5" key="1">
    <citation type="submission" date="2019-07" db="EMBL/GenBank/DDBJ databases">
        <title>Genomes of Cafeteria roenbergensis.</title>
        <authorList>
            <person name="Fischer M.G."/>
            <person name="Hackl T."/>
            <person name="Roman M."/>
        </authorList>
    </citation>
    <scope>NUCLEOTIDE SEQUENCE [LARGE SCALE GENOMIC DNA]</scope>
    <source>
        <strain evidence="4 5">RCC970-E3</strain>
    </source>
</reference>
<accession>A0A5A8CVM7</accession>
<dbReference type="SMART" id="SM00271">
    <property type="entry name" value="DnaJ"/>
    <property type="match status" value="1"/>
</dbReference>
<keyword evidence="2" id="KW-0812">Transmembrane</keyword>
<dbReference type="SUPFAM" id="SSF103473">
    <property type="entry name" value="MFS general substrate transporter"/>
    <property type="match status" value="1"/>
</dbReference>
<feature type="transmembrane region" description="Helical" evidence="2">
    <location>
        <begin position="189"/>
        <end position="209"/>
    </location>
</feature>
<organism evidence="4 5">
    <name type="scientific">Cafeteria roenbergensis</name>
    <name type="common">Marine flagellate</name>
    <dbReference type="NCBI Taxonomy" id="33653"/>
    <lineage>
        <taxon>Eukaryota</taxon>
        <taxon>Sar</taxon>
        <taxon>Stramenopiles</taxon>
        <taxon>Bigyra</taxon>
        <taxon>Opalozoa</taxon>
        <taxon>Bicosoecida</taxon>
        <taxon>Cafeteriaceae</taxon>
        <taxon>Cafeteria</taxon>
    </lineage>
</organism>
<protein>
    <recommendedName>
        <fullName evidence="3">J domain-containing protein</fullName>
    </recommendedName>
</protein>
<dbReference type="EMBL" id="VLTL01000174">
    <property type="protein sequence ID" value="KAA0156514.1"/>
    <property type="molecule type" value="Genomic_DNA"/>
</dbReference>
<dbReference type="AlphaFoldDB" id="A0A5A8CVM7"/>
<dbReference type="PRINTS" id="PR00625">
    <property type="entry name" value="JDOMAIN"/>
</dbReference>